<evidence type="ECO:0000313" key="10">
    <source>
        <dbReference type="Proteomes" id="UP001303115"/>
    </source>
</evidence>
<dbReference type="InterPro" id="IPR036259">
    <property type="entry name" value="MFS_trans_sf"/>
</dbReference>
<dbReference type="InterPro" id="IPR001958">
    <property type="entry name" value="Tet-R_TetA/multi-R_MdtG-like"/>
</dbReference>
<dbReference type="Pfam" id="PF07690">
    <property type="entry name" value="MFS_1"/>
    <property type="match status" value="1"/>
</dbReference>
<keyword evidence="4 7" id="KW-1133">Transmembrane helix</keyword>
<feature type="region of interest" description="Disordered" evidence="6">
    <location>
        <begin position="690"/>
        <end position="711"/>
    </location>
</feature>
<dbReference type="EMBL" id="MU854350">
    <property type="protein sequence ID" value="KAK4041846.1"/>
    <property type="molecule type" value="Genomic_DNA"/>
</dbReference>
<feature type="transmembrane region" description="Helical" evidence="7">
    <location>
        <begin position="591"/>
        <end position="616"/>
    </location>
</feature>
<name>A0AAN6PJ57_9PEZI</name>
<evidence type="ECO:0000256" key="3">
    <source>
        <dbReference type="ARBA" id="ARBA00022692"/>
    </source>
</evidence>
<feature type="transmembrane region" description="Helical" evidence="7">
    <location>
        <begin position="552"/>
        <end position="571"/>
    </location>
</feature>
<sequence>MEFCISISGSQHNSIGATAFVSLPAVDPLRRPGTVWGRSFRDRSRSRSRSTTPDPLTAQPFQQPKVLSSLPTHGPLISAKTSVDRHLRLGISLTVHSNTPRIMKQIFKPLSGHTDSAGRPAAYEFDRVPQPMCPRPLRPSTKPAQEELGDQNSQPAPAAAISPPLPSPSWQKPRRASASQPTRSLRYLVKQQLSLFPAMPFRKDGPITTAVVKVPDTDLSSDDETPTTPTTPTDQRKQDVHPDPPYHVFTTRKKWQLVYIVSLAGLFSPLSSNIYFPALGDIADGVAPSFWGPLSDTHGRRITFIGTFAVYLLANIALVFSHEYEMLVFRAIQAAGSAATISVGAGVIGDITTAKERGGFLGSFGGIRMLGQAIGPVVGGIVTEYFGFHAIFWLLFLLGSIALALLILFLPETLRRIAGNGTVPLHGLNRPEPPKITLGSILSPLRFLFEKDVFCTLLFGAVVYTIWSTVTSSTTALFQPRFHLTDLQVGLIFLPNGAGCIAGSCITGHLLDRDYRIVEAQYRASRGLPADAEINSKKTSDFPISRARLRSAWYQVVLFVLAVGGYGFAISSPLLAPAPASTARTGMAVPLVLQFIIAFTATGIFTQNSALMVDLYPGTSASATAVNNLIRCALGAAGVAAVQFVIDEIGAGVTFLVFAGLAVRLTPLLWLEWVYGDVWRRERMERLERQEQERERRRAEQAEAWKEGGIQ</sequence>
<evidence type="ECO:0000256" key="2">
    <source>
        <dbReference type="ARBA" id="ARBA00022448"/>
    </source>
</evidence>
<feature type="region of interest" description="Disordered" evidence="6">
    <location>
        <begin position="34"/>
        <end position="73"/>
    </location>
</feature>
<dbReference type="Gene3D" id="1.20.1250.20">
    <property type="entry name" value="MFS general substrate transporter like domains"/>
    <property type="match status" value="1"/>
</dbReference>
<dbReference type="PANTHER" id="PTHR23502:SF26">
    <property type="entry name" value="MAJOR FACILITATOR SUPERFAMILY (MFS) PROFILE DOMAIN-CONTAINING PROTEIN"/>
    <property type="match status" value="1"/>
</dbReference>
<dbReference type="InterPro" id="IPR020846">
    <property type="entry name" value="MFS_dom"/>
</dbReference>
<feature type="transmembrane region" description="Helical" evidence="7">
    <location>
        <begin position="298"/>
        <end position="320"/>
    </location>
</feature>
<dbReference type="PROSITE" id="PS50850">
    <property type="entry name" value="MFS"/>
    <property type="match status" value="1"/>
</dbReference>
<keyword evidence="2" id="KW-0813">Transport</keyword>
<dbReference type="PANTHER" id="PTHR23502">
    <property type="entry name" value="MAJOR FACILITATOR SUPERFAMILY"/>
    <property type="match status" value="1"/>
</dbReference>
<dbReference type="GO" id="GO:0005886">
    <property type="term" value="C:plasma membrane"/>
    <property type="evidence" value="ECO:0007669"/>
    <property type="project" value="TreeGrafter"/>
</dbReference>
<feature type="transmembrane region" description="Helical" evidence="7">
    <location>
        <begin position="628"/>
        <end position="646"/>
    </location>
</feature>
<keyword evidence="10" id="KW-1185">Reference proteome</keyword>
<feature type="compositionally biased region" description="Basic and acidic residues" evidence="6">
    <location>
        <begin position="234"/>
        <end position="244"/>
    </location>
</feature>
<feature type="transmembrane region" description="Helical" evidence="7">
    <location>
        <begin position="490"/>
        <end position="511"/>
    </location>
</feature>
<organism evidence="9 10">
    <name type="scientific">Parachaetomium inaequale</name>
    <dbReference type="NCBI Taxonomy" id="2588326"/>
    <lineage>
        <taxon>Eukaryota</taxon>
        <taxon>Fungi</taxon>
        <taxon>Dikarya</taxon>
        <taxon>Ascomycota</taxon>
        <taxon>Pezizomycotina</taxon>
        <taxon>Sordariomycetes</taxon>
        <taxon>Sordariomycetidae</taxon>
        <taxon>Sordariales</taxon>
        <taxon>Chaetomiaceae</taxon>
        <taxon>Parachaetomium</taxon>
    </lineage>
</organism>
<evidence type="ECO:0000313" key="9">
    <source>
        <dbReference type="EMBL" id="KAK4041846.1"/>
    </source>
</evidence>
<dbReference type="FunFam" id="1.20.1250.20:FF:000172">
    <property type="entry name" value="MFS multidrug resistance transporter"/>
    <property type="match status" value="1"/>
</dbReference>
<comment type="subcellular location">
    <subcellularLocation>
        <location evidence="1">Membrane</location>
        <topology evidence="1">Multi-pass membrane protein</topology>
    </subcellularLocation>
</comment>
<feature type="compositionally biased region" description="Polar residues" evidence="6">
    <location>
        <begin position="51"/>
        <end position="71"/>
    </location>
</feature>
<keyword evidence="3 7" id="KW-0812">Transmembrane</keyword>
<accession>A0AAN6PJ57</accession>
<keyword evidence="5 7" id="KW-0472">Membrane</keyword>
<dbReference type="GO" id="GO:0022857">
    <property type="term" value="F:transmembrane transporter activity"/>
    <property type="evidence" value="ECO:0007669"/>
    <property type="project" value="InterPro"/>
</dbReference>
<proteinExistence type="predicted"/>
<dbReference type="AlphaFoldDB" id="A0AAN6PJ57"/>
<comment type="caution">
    <text evidence="9">The sequence shown here is derived from an EMBL/GenBank/DDBJ whole genome shotgun (WGS) entry which is preliminary data.</text>
</comment>
<evidence type="ECO:0000256" key="4">
    <source>
        <dbReference type="ARBA" id="ARBA00022989"/>
    </source>
</evidence>
<reference evidence="10" key="1">
    <citation type="journal article" date="2023" name="Mol. Phylogenet. Evol.">
        <title>Genome-scale phylogeny and comparative genomics of the fungal order Sordariales.</title>
        <authorList>
            <person name="Hensen N."/>
            <person name="Bonometti L."/>
            <person name="Westerberg I."/>
            <person name="Brannstrom I.O."/>
            <person name="Guillou S."/>
            <person name="Cros-Aarteil S."/>
            <person name="Calhoun S."/>
            <person name="Haridas S."/>
            <person name="Kuo A."/>
            <person name="Mondo S."/>
            <person name="Pangilinan J."/>
            <person name="Riley R."/>
            <person name="LaButti K."/>
            <person name="Andreopoulos B."/>
            <person name="Lipzen A."/>
            <person name="Chen C."/>
            <person name="Yan M."/>
            <person name="Daum C."/>
            <person name="Ng V."/>
            <person name="Clum A."/>
            <person name="Steindorff A."/>
            <person name="Ohm R.A."/>
            <person name="Martin F."/>
            <person name="Silar P."/>
            <person name="Natvig D.O."/>
            <person name="Lalanne C."/>
            <person name="Gautier V."/>
            <person name="Ament-Velasquez S.L."/>
            <person name="Kruys A."/>
            <person name="Hutchinson M.I."/>
            <person name="Powell A.J."/>
            <person name="Barry K."/>
            <person name="Miller A.N."/>
            <person name="Grigoriev I.V."/>
            <person name="Debuchy R."/>
            <person name="Gladieux P."/>
            <person name="Hiltunen Thoren M."/>
            <person name="Johannesson H."/>
        </authorList>
    </citation>
    <scope>NUCLEOTIDE SEQUENCE [LARGE SCALE GENOMIC DNA]</scope>
    <source>
        <strain evidence="10">CBS 284.82</strain>
    </source>
</reference>
<feature type="compositionally biased region" description="Low complexity" evidence="6">
    <location>
        <begin position="153"/>
        <end position="162"/>
    </location>
</feature>
<feature type="domain" description="Major facilitator superfamily (MFS) profile" evidence="8">
    <location>
        <begin position="209"/>
        <end position="677"/>
    </location>
</feature>
<protein>
    <submittedName>
        <fullName evidence="9">Major facilitator superfamily domain-containing protein</fullName>
    </submittedName>
</protein>
<evidence type="ECO:0000256" key="5">
    <source>
        <dbReference type="ARBA" id="ARBA00023136"/>
    </source>
</evidence>
<feature type="transmembrane region" description="Helical" evidence="7">
    <location>
        <begin position="327"/>
        <end position="348"/>
    </location>
</feature>
<evidence type="ECO:0000259" key="8">
    <source>
        <dbReference type="PROSITE" id="PS50850"/>
    </source>
</evidence>
<feature type="transmembrane region" description="Helical" evidence="7">
    <location>
        <begin position="257"/>
        <end position="278"/>
    </location>
</feature>
<feature type="transmembrane region" description="Helical" evidence="7">
    <location>
        <begin position="453"/>
        <end position="470"/>
    </location>
</feature>
<feature type="transmembrane region" description="Helical" evidence="7">
    <location>
        <begin position="390"/>
        <end position="410"/>
    </location>
</feature>
<feature type="transmembrane region" description="Helical" evidence="7">
    <location>
        <begin position="652"/>
        <end position="675"/>
    </location>
</feature>
<feature type="region of interest" description="Disordered" evidence="6">
    <location>
        <begin position="213"/>
        <end position="245"/>
    </location>
</feature>
<dbReference type="PRINTS" id="PR01035">
    <property type="entry name" value="TCRTETA"/>
</dbReference>
<evidence type="ECO:0000256" key="6">
    <source>
        <dbReference type="SAM" id="MobiDB-lite"/>
    </source>
</evidence>
<dbReference type="Proteomes" id="UP001303115">
    <property type="component" value="Unassembled WGS sequence"/>
</dbReference>
<gene>
    <name evidence="9" type="ORF">C8A01DRAFT_45055</name>
</gene>
<dbReference type="SUPFAM" id="SSF103473">
    <property type="entry name" value="MFS general substrate transporter"/>
    <property type="match status" value="1"/>
</dbReference>
<evidence type="ECO:0000256" key="1">
    <source>
        <dbReference type="ARBA" id="ARBA00004141"/>
    </source>
</evidence>
<evidence type="ECO:0000256" key="7">
    <source>
        <dbReference type="SAM" id="Phobius"/>
    </source>
</evidence>
<feature type="region of interest" description="Disordered" evidence="6">
    <location>
        <begin position="124"/>
        <end position="183"/>
    </location>
</feature>
<dbReference type="InterPro" id="IPR011701">
    <property type="entry name" value="MFS"/>
</dbReference>